<protein>
    <recommendedName>
        <fullName evidence="2">DH domain-containing protein</fullName>
    </recommendedName>
</protein>
<dbReference type="PANTHER" id="PTHR46572:SF1">
    <property type="entry name" value="RHO1 GUANINE NUCLEOTIDE EXCHANGE FACTOR TUS1"/>
    <property type="match status" value="1"/>
</dbReference>
<dbReference type="InterPro" id="IPR000219">
    <property type="entry name" value="DH_dom"/>
</dbReference>
<feature type="compositionally biased region" description="Pro residues" evidence="1">
    <location>
        <begin position="359"/>
        <end position="368"/>
    </location>
</feature>
<feature type="domain" description="DH" evidence="2">
    <location>
        <begin position="456"/>
        <end position="645"/>
    </location>
</feature>
<evidence type="ECO:0000259" key="2">
    <source>
        <dbReference type="PROSITE" id="PS50010"/>
    </source>
</evidence>
<feature type="region of interest" description="Disordered" evidence="1">
    <location>
        <begin position="225"/>
        <end position="274"/>
    </location>
</feature>
<dbReference type="OrthoDB" id="727118at2759"/>
<dbReference type="Proteomes" id="UP000800040">
    <property type="component" value="Unassembled WGS sequence"/>
</dbReference>
<evidence type="ECO:0000256" key="1">
    <source>
        <dbReference type="SAM" id="MobiDB-lite"/>
    </source>
</evidence>
<dbReference type="InterPro" id="IPR052233">
    <property type="entry name" value="Rho-type_GEFs"/>
</dbReference>
<feature type="compositionally biased region" description="Basic and acidic residues" evidence="1">
    <location>
        <begin position="228"/>
        <end position="242"/>
    </location>
</feature>
<dbReference type="Pfam" id="PF00621">
    <property type="entry name" value="RhoGEF"/>
    <property type="match status" value="1"/>
</dbReference>
<feature type="region of interest" description="Disordered" evidence="1">
    <location>
        <begin position="317"/>
        <end position="397"/>
    </location>
</feature>
<name>A0A6A5KWK8_9PLEO</name>
<dbReference type="EMBL" id="ML975247">
    <property type="protein sequence ID" value="KAF1839064.1"/>
    <property type="molecule type" value="Genomic_DNA"/>
</dbReference>
<dbReference type="InterPro" id="IPR035899">
    <property type="entry name" value="DBL_dom_sf"/>
</dbReference>
<dbReference type="GO" id="GO:0005085">
    <property type="term" value="F:guanyl-nucleotide exchange factor activity"/>
    <property type="evidence" value="ECO:0007669"/>
    <property type="project" value="InterPro"/>
</dbReference>
<evidence type="ECO:0000313" key="3">
    <source>
        <dbReference type="EMBL" id="KAF1839064.1"/>
    </source>
</evidence>
<feature type="compositionally biased region" description="Polar residues" evidence="1">
    <location>
        <begin position="388"/>
        <end position="397"/>
    </location>
</feature>
<dbReference type="Gene3D" id="1.20.900.10">
    <property type="entry name" value="Dbl homology (DH) domain"/>
    <property type="match status" value="1"/>
</dbReference>
<dbReference type="PROSITE" id="PS50010">
    <property type="entry name" value="DH_2"/>
    <property type="match status" value="1"/>
</dbReference>
<sequence length="801" mass="89634">MEMSATVGVLVALPQCIEAAKQLYNLRSRYKDASFTITAIYSESMVVAASLSQIQNLLQHDALQQKPQLLETFDCALTGCRVVYSCLEEEVRHLATKAENDDLKFKDRAKFLWKEDTFKELLTQIRGQQAALNLLIQGLQMESIVDIKKLVEENSVALDQVVKRSRTLRQSHPRVKVPESMFSQQSQAVDEADAESVMKAAEFAFDDEVVNSKAYRRAMATVLSNAQKGDETPKSSEPDIQRDTSIGAESPRQSDDKSNNVDLMQLPSPPPAAEHVLHSADEAKGEHDAQFQIAAAEEHQDLFDTLERDILSFMPRATPTASLSNQSTTIADSFNTSTGPLTPPSLRSYSEGLHAPASEVPPPLPPRRPSGQHVYSEKSAHDTPKARSGSSDDSIYTSDAPSILSKVSTASSYTLECSQMPLPLSHASSYNSLLDARQRQPKINSFNTSLSLHNAEMHNIWRSVLNAEKVFIDRMRKLKMMFYDKIIRQWPILEKHLGAIPVGEQLANFHQRYLFDRIERQLVGNNATLCDPQILEAWVRESRRLYAEYCRKMPHAVSSLRLTQQTDPKFTPFVNTLGLSIAYFGMSWEDYLKLPSVQLQSYVYKLQSLLNITETLDDPAATKEAKGLRQALKAVKWLRTSTSALLEQAQGCEDVQNLGKRIRTDADILSQLRLSDAGRRIKYQGGMALKLKSQGPWVPVHAMLLDNFFIWGKIKKSRGDEVTVVDSPKAVANLELALPSDAHQFQKGTMLDQIPRGSVVYVITIRDKVQDENPSLLGLYGLQERTAWYGHLKAASTLAQK</sequence>
<gene>
    <name evidence="3" type="ORF">BDW02DRAFT_636030</name>
</gene>
<dbReference type="PANTHER" id="PTHR46572">
    <property type="entry name" value="RHO1 GDP-GTP EXCHANGE PROTEIN 1-RELATED"/>
    <property type="match status" value="1"/>
</dbReference>
<organism evidence="3 4">
    <name type="scientific">Decorospora gaudefroyi</name>
    <dbReference type="NCBI Taxonomy" id="184978"/>
    <lineage>
        <taxon>Eukaryota</taxon>
        <taxon>Fungi</taxon>
        <taxon>Dikarya</taxon>
        <taxon>Ascomycota</taxon>
        <taxon>Pezizomycotina</taxon>
        <taxon>Dothideomycetes</taxon>
        <taxon>Pleosporomycetidae</taxon>
        <taxon>Pleosporales</taxon>
        <taxon>Pleosporineae</taxon>
        <taxon>Pleosporaceae</taxon>
        <taxon>Decorospora</taxon>
    </lineage>
</organism>
<reference evidence="3" key="1">
    <citation type="submission" date="2020-01" db="EMBL/GenBank/DDBJ databases">
        <authorList>
            <consortium name="DOE Joint Genome Institute"/>
            <person name="Haridas S."/>
            <person name="Albert R."/>
            <person name="Binder M."/>
            <person name="Bloem J."/>
            <person name="Labutti K."/>
            <person name="Salamov A."/>
            <person name="Andreopoulos B."/>
            <person name="Baker S.E."/>
            <person name="Barry K."/>
            <person name="Bills G."/>
            <person name="Bluhm B.H."/>
            <person name="Cannon C."/>
            <person name="Castanera R."/>
            <person name="Culley D.E."/>
            <person name="Daum C."/>
            <person name="Ezra D."/>
            <person name="Gonzalez J.B."/>
            <person name="Henrissat B."/>
            <person name="Kuo A."/>
            <person name="Liang C."/>
            <person name="Lipzen A."/>
            <person name="Lutzoni F."/>
            <person name="Magnuson J."/>
            <person name="Mondo S."/>
            <person name="Nolan M."/>
            <person name="Ohm R."/>
            <person name="Pangilinan J."/>
            <person name="Park H.-J."/>
            <person name="Ramirez L."/>
            <person name="Alfaro M."/>
            <person name="Sun H."/>
            <person name="Tritt A."/>
            <person name="Yoshinaga Y."/>
            <person name="Zwiers L.-H."/>
            <person name="Turgeon B.G."/>
            <person name="Goodwin S.B."/>
            <person name="Spatafora J.W."/>
            <person name="Crous P.W."/>
            <person name="Grigoriev I.V."/>
        </authorList>
    </citation>
    <scope>NUCLEOTIDE SEQUENCE</scope>
    <source>
        <strain evidence="3">P77</strain>
    </source>
</reference>
<proteinExistence type="predicted"/>
<keyword evidence="4" id="KW-1185">Reference proteome</keyword>
<evidence type="ECO:0000313" key="4">
    <source>
        <dbReference type="Proteomes" id="UP000800040"/>
    </source>
</evidence>
<dbReference type="AlphaFoldDB" id="A0A6A5KWK8"/>
<feature type="region of interest" description="Disordered" evidence="1">
    <location>
        <begin position="168"/>
        <end position="188"/>
    </location>
</feature>
<dbReference type="SUPFAM" id="SSF48065">
    <property type="entry name" value="DBL homology domain (DH-domain)"/>
    <property type="match status" value="1"/>
</dbReference>
<feature type="compositionally biased region" description="Polar residues" evidence="1">
    <location>
        <begin position="319"/>
        <end position="348"/>
    </location>
</feature>
<accession>A0A6A5KWK8</accession>
<feature type="compositionally biased region" description="Basic and acidic residues" evidence="1">
    <location>
        <begin position="375"/>
        <end position="385"/>
    </location>
</feature>